<dbReference type="PROSITE" id="PS50110">
    <property type="entry name" value="RESPONSE_REGULATORY"/>
    <property type="match status" value="1"/>
</dbReference>
<protein>
    <recommendedName>
        <fullName evidence="5">Protein-glutamate methylesterase/protein-glutamine glutaminase</fullName>
        <ecNumber evidence="5">3.1.1.61</ecNumber>
        <ecNumber evidence="5">3.5.1.44</ecNumber>
    </recommendedName>
</protein>
<comment type="function">
    <text evidence="5">Involved in chemotaxis. Part of a chemotaxis signal transduction system that modulates chemotaxis in response to various stimuli. Catalyzes the demethylation of specific methylglutamate residues introduced into the chemoreceptors (methyl-accepting chemotaxis proteins or MCP) by CheR. Also mediates the irreversible deamidation of specific glutamine residues to glutamic acid.</text>
</comment>
<evidence type="ECO:0000313" key="12">
    <source>
        <dbReference type="Proteomes" id="UP001607157"/>
    </source>
</evidence>
<evidence type="ECO:0000256" key="4">
    <source>
        <dbReference type="ARBA" id="ARBA00048267"/>
    </source>
</evidence>
<keyword evidence="1 5" id="KW-0963">Cytoplasm</keyword>
<dbReference type="GO" id="GO:0032259">
    <property type="term" value="P:methylation"/>
    <property type="evidence" value="ECO:0007669"/>
    <property type="project" value="UniProtKB-KW"/>
</dbReference>
<keyword evidence="11" id="KW-0808">Transferase</keyword>
<dbReference type="InterPro" id="IPR008248">
    <property type="entry name" value="CheB-like"/>
</dbReference>
<sequence length="388" mass="39840">MSAGHMQRGAPVRVLVVDDSSIFRLLLVRSLRADRGIEVIGEAGSAEEAGAFVAHTRPDVITLDLEMPGAGGMVFLRDTIARLAIPTIVISSLTQRGARRSIEALEAGAVDVMAKPDGIAPGRPDHAGLAEIALRIKGVARARTRAAAPPAPALTEPATARTDPPATPPLRAPQRPGRPGEPVILLGASTGGVQALGTVLGALPADCPPVAIVQHMPEGFTDAFARRLNDACRPAIREAQHGDALERGTVLIAPGGTRHMELRGSATGALRVELVPGDPISYSRPAVDALFQSAARIAAPRVVAAVLTGMGADGAAGLVALRRGGAQTFVQDEATALIWGMPGQAWRQGGAQEQVPLGEIAGRLLAAIGMKPASPAPGEPHAAPQSIS</sequence>
<keyword evidence="12" id="KW-1185">Reference proteome</keyword>
<comment type="caution">
    <text evidence="11">The sequence shown here is derived from an EMBL/GenBank/DDBJ whole genome shotgun (WGS) entry which is preliminary data.</text>
</comment>
<feature type="domain" description="Response regulatory" evidence="9">
    <location>
        <begin position="13"/>
        <end position="130"/>
    </location>
</feature>
<comment type="similarity">
    <text evidence="5">Belongs to the CheB family.</text>
</comment>
<comment type="domain">
    <text evidence="5">Contains a C-terminal catalytic domain, and an N-terminal region which modulates catalytic activity.</text>
</comment>
<evidence type="ECO:0000259" key="9">
    <source>
        <dbReference type="PROSITE" id="PS50110"/>
    </source>
</evidence>
<gene>
    <name evidence="5 11" type="primary">cheB</name>
    <name evidence="11" type="ORF">ACGRVM_05625</name>
</gene>
<dbReference type="PANTHER" id="PTHR42872:SF6">
    <property type="entry name" value="PROTEIN-GLUTAMATE METHYLESTERASE_PROTEIN-GLUTAMINE GLUTAMINASE"/>
    <property type="match status" value="1"/>
</dbReference>
<evidence type="ECO:0000313" key="11">
    <source>
        <dbReference type="EMBL" id="MFH0253360.1"/>
    </source>
</evidence>
<dbReference type="PROSITE" id="PS50122">
    <property type="entry name" value="CHEB"/>
    <property type="match status" value="1"/>
</dbReference>
<dbReference type="SUPFAM" id="SSF52738">
    <property type="entry name" value="Methylesterase CheB, C-terminal domain"/>
    <property type="match status" value="1"/>
</dbReference>
<dbReference type="EC" id="3.5.1.44" evidence="5"/>
<feature type="region of interest" description="Disordered" evidence="8">
    <location>
        <begin position="146"/>
        <end position="179"/>
    </location>
</feature>
<feature type="active site" evidence="5 6">
    <location>
        <position position="189"/>
    </location>
</feature>
<keyword evidence="2 5" id="KW-0145">Chemotaxis</keyword>
<dbReference type="EMBL" id="JBIHMM010000001">
    <property type="protein sequence ID" value="MFH0253360.1"/>
    <property type="molecule type" value="Genomic_DNA"/>
</dbReference>
<dbReference type="RefSeq" id="WP_377167801.1">
    <property type="nucleotide sequence ID" value="NZ_JBHTJC010000001.1"/>
</dbReference>
<evidence type="ECO:0000256" key="5">
    <source>
        <dbReference type="HAMAP-Rule" id="MF_00099"/>
    </source>
</evidence>
<dbReference type="GO" id="GO:0008168">
    <property type="term" value="F:methyltransferase activity"/>
    <property type="evidence" value="ECO:0007669"/>
    <property type="project" value="UniProtKB-KW"/>
</dbReference>
<reference evidence="11 12" key="1">
    <citation type="submission" date="2024-10" db="EMBL/GenBank/DDBJ databases">
        <authorList>
            <person name="Yang X.-N."/>
        </authorList>
    </citation>
    <scope>NUCLEOTIDE SEQUENCE [LARGE SCALE GENOMIC DNA]</scope>
    <source>
        <strain evidence="11 12">CAU 1059</strain>
    </source>
</reference>
<dbReference type="InterPro" id="IPR000673">
    <property type="entry name" value="Sig_transdc_resp-reg_Me-estase"/>
</dbReference>
<comment type="catalytic activity">
    <reaction evidence="5">
        <text>L-glutaminyl-[protein] + H2O = L-glutamyl-[protein] + NH4(+)</text>
        <dbReference type="Rhea" id="RHEA:16441"/>
        <dbReference type="Rhea" id="RHEA-COMP:10207"/>
        <dbReference type="Rhea" id="RHEA-COMP:10208"/>
        <dbReference type="ChEBI" id="CHEBI:15377"/>
        <dbReference type="ChEBI" id="CHEBI:28938"/>
        <dbReference type="ChEBI" id="CHEBI:29973"/>
        <dbReference type="ChEBI" id="CHEBI:30011"/>
        <dbReference type="EC" id="3.5.1.44"/>
    </reaction>
</comment>
<keyword evidence="5 7" id="KW-0597">Phosphoprotein</keyword>
<evidence type="ECO:0000256" key="6">
    <source>
        <dbReference type="PROSITE-ProRule" id="PRU00050"/>
    </source>
</evidence>
<dbReference type="InterPro" id="IPR011006">
    <property type="entry name" value="CheY-like_superfamily"/>
</dbReference>
<dbReference type="Pfam" id="PF00072">
    <property type="entry name" value="Response_reg"/>
    <property type="match status" value="1"/>
</dbReference>
<name>A0ABW7I787_9RHOB</name>
<feature type="domain" description="CheB-type methylesterase" evidence="10">
    <location>
        <begin position="177"/>
        <end position="371"/>
    </location>
</feature>
<dbReference type="InterPro" id="IPR001789">
    <property type="entry name" value="Sig_transdc_resp-reg_receiver"/>
</dbReference>
<dbReference type="GO" id="GO:0008984">
    <property type="term" value="F:protein-glutamate methylesterase activity"/>
    <property type="evidence" value="ECO:0007669"/>
    <property type="project" value="UniProtKB-EC"/>
</dbReference>
<comment type="catalytic activity">
    <reaction evidence="4 5">
        <text>[protein]-L-glutamate 5-O-methyl ester + H2O = L-glutamyl-[protein] + methanol + H(+)</text>
        <dbReference type="Rhea" id="RHEA:23236"/>
        <dbReference type="Rhea" id="RHEA-COMP:10208"/>
        <dbReference type="Rhea" id="RHEA-COMP:10311"/>
        <dbReference type="ChEBI" id="CHEBI:15377"/>
        <dbReference type="ChEBI" id="CHEBI:15378"/>
        <dbReference type="ChEBI" id="CHEBI:17790"/>
        <dbReference type="ChEBI" id="CHEBI:29973"/>
        <dbReference type="ChEBI" id="CHEBI:82795"/>
        <dbReference type="EC" id="3.1.1.61"/>
    </reaction>
</comment>
<dbReference type="Proteomes" id="UP001607157">
    <property type="component" value="Unassembled WGS sequence"/>
</dbReference>
<dbReference type="InterPro" id="IPR035909">
    <property type="entry name" value="CheB_C"/>
</dbReference>
<dbReference type="Gene3D" id="3.40.50.2300">
    <property type="match status" value="1"/>
</dbReference>
<dbReference type="HAMAP" id="MF_00099">
    <property type="entry name" value="CheB_chemtxs"/>
    <property type="match status" value="1"/>
</dbReference>
<evidence type="ECO:0000256" key="3">
    <source>
        <dbReference type="ARBA" id="ARBA00022801"/>
    </source>
</evidence>
<feature type="compositionally biased region" description="Low complexity" evidence="8">
    <location>
        <begin position="146"/>
        <end position="164"/>
    </location>
</feature>
<feature type="active site" evidence="5 6">
    <location>
        <position position="313"/>
    </location>
</feature>
<evidence type="ECO:0000256" key="1">
    <source>
        <dbReference type="ARBA" id="ARBA00022490"/>
    </source>
</evidence>
<keyword evidence="11" id="KW-0489">Methyltransferase</keyword>
<dbReference type="Gene3D" id="3.40.50.180">
    <property type="entry name" value="Methylesterase CheB, C-terminal domain"/>
    <property type="match status" value="1"/>
</dbReference>
<dbReference type="SMART" id="SM00448">
    <property type="entry name" value="REC"/>
    <property type="match status" value="1"/>
</dbReference>
<accession>A0ABW7I787</accession>
<feature type="modified residue" description="4-aspartylphosphate" evidence="5 7">
    <location>
        <position position="64"/>
    </location>
</feature>
<evidence type="ECO:0000256" key="2">
    <source>
        <dbReference type="ARBA" id="ARBA00022500"/>
    </source>
</evidence>
<evidence type="ECO:0000256" key="8">
    <source>
        <dbReference type="SAM" id="MobiDB-lite"/>
    </source>
</evidence>
<keyword evidence="3 5" id="KW-0378">Hydrolase</keyword>
<feature type="active site" evidence="5 6">
    <location>
        <position position="215"/>
    </location>
</feature>
<dbReference type="Pfam" id="PF01339">
    <property type="entry name" value="CheB_methylest"/>
    <property type="match status" value="1"/>
</dbReference>
<dbReference type="SUPFAM" id="SSF52172">
    <property type="entry name" value="CheY-like"/>
    <property type="match status" value="1"/>
</dbReference>
<comment type="subcellular location">
    <subcellularLocation>
        <location evidence="5">Cytoplasm</location>
    </subcellularLocation>
</comment>
<dbReference type="CDD" id="cd17541">
    <property type="entry name" value="REC_CheB-like"/>
    <property type="match status" value="1"/>
</dbReference>
<evidence type="ECO:0000256" key="7">
    <source>
        <dbReference type="PROSITE-ProRule" id="PRU00169"/>
    </source>
</evidence>
<dbReference type="NCBIfam" id="NF001965">
    <property type="entry name" value="PRK00742.1"/>
    <property type="match status" value="1"/>
</dbReference>
<dbReference type="EC" id="3.1.1.61" evidence="5"/>
<evidence type="ECO:0000259" key="10">
    <source>
        <dbReference type="PROSITE" id="PS50122"/>
    </source>
</evidence>
<dbReference type="PIRSF" id="PIRSF000876">
    <property type="entry name" value="RR_chemtxs_CheB"/>
    <property type="match status" value="1"/>
</dbReference>
<dbReference type="CDD" id="cd16432">
    <property type="entry name" value="CheB_Rec"/>
    <property type="match status" value="1"/>
</dbReference>
<dbReference type="PANTHER" id="PTHR42872">
    <property type="entry name" value="PROTEIN-GLUTAMATE METHYLESTERASE/PROTEIN-GLUTAMINE GLUTAMINASE"/>
    <property type="match status" value="1"/>
</dbReference>
<comment type="PTM">
    <text evidence="5">Phosphorylated by CheA. Phosphorylation of the N-terminal regulatory domain activates the methylesterase activity.</text>
</comment>
<proteinExistence type="inferred from homology"/>
<organism evidence="11 12">
    <name type="scientific">Roseovarius aquimarinus</name>
    <dbReference type="NCBI Taxonomy" id="1229156"/>
    <lineage>
        <taxon>Bacteria</taxon>
        <taxon>Pseudomonadati</taxon>
        <taxon>Pseudomonadota</taxon>
        <taxon>Alphaproteobacteria</taxon>
        <taxon>Rhodobacterales</taxon>
        <taxon>Roseobacteraceae</taxon>
        <taxon>Roseovarius</taxon>
    </lineage>
</organism>